<evidence type="ECO:0000259" key="4">
    <source>
        <dbReference type="Pfam" id="PF26571"/>
    </source>
</evidence>
<evidence type="ECO:0000313" key="6">
    <source>
        <dbReference type="Proteomes" id="UP000199558"/>
    </source>
</evidence>
<protein>
    <recommendedName>
        <fullName evidence="4">ARB-07466-like C-terminal domain-containing protein</fullName>
    </recommendedName>
</protein>
<sequence length="341" mass="36847">MTAPLRRWLTPVVAVLAALAVLAGPTPASAAPGTAAPNPSGHSEDDDPPLISEAVTAANRAYLQAKSKLDTSRKRQLQLALEVKAAQSQLDALSPQVSEIAAQSYRTGRVGAMAMLLESDSPDSFVQRASALDELNLFNAQRLAAINEVKGRAERAKIALDAEVREQEKQANAMAREKVEAQKALKLVGGLDFTGGLVSATSPVAKIGPGRTADGGWKSESCSENDPTTSGCVTPRTLHAYKEVKRAGFNRFVGCYRPGGPWEHPKGKACDWSLQNSGFAPWHNNDTRRYGNEVAAFLIRNADRLGIYYVIWNRQIWFPATGWSSYSGPSNHTDHVHMSLL</sequence>
<dbReference type="Gene3D" id="6.10.250.3150">
    <property type="match status" value="1"/>
</dbReference>
<feature type="chain" id="PRO_5008384303" description="ARB-07466-like C-terminal domain-containing protein" evidence="3">
    <location>
        <begin position="31"/>
        <end position="341"/>
    </location>
</feature>
<dbReference type="Pfam" id="PF26571">
    <property type="entry name" value="VldE"/>
    <property type="match status" value="1"/>
</dbReference>
<evidence type="ECO:0000256" key="2">
    <source>
        <dbReference type="SAM" id="MobiDB-lite"/>
    </source>
</evidence>
<accession>A0A1A9BJD8</accession>
<dbReference type="AlphaFoldDB" id="A0A1A9BJD8"/>
<dbReference type="InterPro" id="IPR058593">
    <property type="entry name" value="ARB_07466-like_C"/>
</dbReference>
<keyword evidence="3" id="KW-0732">Signal</keyword>
<evidence type="ECO:0000256" key="1">
    <source>
        <dbReference type="SAM" id="Coils"/>
    </source>
</evidence>
<gene>
    <name evidence="5" type="ORF">GA0070622_6187</name>
</gene>
<organism evidence="5 6">
    <name type="scientific">Micromonospora sediminicola</name>
    <dbReference type="NCBI Taxonomy" id="946078"/>
    <lineage>
        <taxon>Bacteria</taxon>
        <taxon>Bacillati</taxon>
        <taxon>Actinomycetota</taxon>
        <taxon>Actinomycetes</taxon>
        <taxon>Micromonosporales</taxon>
        <taxon>Micromonosporaceae</taxon>
        <taxon>Micromonospora</taxon>
    </lineage>
</organism>
<proteinExistence type="predicted"/>
<dbReference type="EMBL" id="FLRH01000004">
    <property type="protein sequence ID" value="SBT69069.1"/>
    <property type="molecule type" value="Genomic_DNA"/>
</dbReference>
<feature type="coiled-coil region" evidence="1">
    <location>
        <begin position="150"/>
        <end position="184"/>
    </location>
</feature>
<dbReference type="Proteomes" id="UP000199558">
    <property type="component" value="Unassembled WGS sequence"/>
</dbReference>
<feature type="compositionally biased region" description="Low complexity" evidence="2">
    <location>
        <begin position="27"/>
        <end position="41"/>
    </location>
</feature>
<dbReference type="STRING" id="946078.GA0070622_6187"/>
<keyword evidence="1" id="KW-0175">Coiled coil</keyword>
<name>A0A1A9BJD8_9ACTN</name>
<feature type="signal peptide" evidence="3">
    <location>
        <begin position="1"/>
        <end position="30"/>
    </location>
</feature>
<dbReference type="OrthoDB" id="2989771at2"/>
<dbReference type="RefSeq" id="WP_091583088.1">
    <property type="nucleotide sequence ID" value="NZ_FLRH01000004.1"/>
</dbReference>
<evidence type="ECO:0000256" key="3">
    <source>
        <dbReference type="SAM" id="SignalP"/>
    </source>
</evidence>
<evidence type="ECO:0000313" key="5">
    <source>
        <dbReference type="EMBL" id="SBT69069.1"/>
    </source>
</evidence>
<feature type="region of interest" description="Disordered" evidence="2">
    <location>
        <begin position="27"/>
        <end position="49"/>
    </location>
</feature>
<reference evidence="6" key="1">
    <citation type="submission" date="2016-06" db="EMBL/GenBank/DDBJ databases">
        <authorList>
            <person name="Varghese N."/>
            <person name="Submissions Spin"/>
        </authorList>
    </citation>
    <scope>NUCLEOTIDE SEQUENCE [LARGE SCALE GENOMIC DNA]</scope>
    <source>
        <strain evidence="6">DSM 45794</strain>
    </source>
</reference>
<feature type="domain" description="ARB-07466-like C-terminal" evidence="4">
    <location>
        <begin position="230"/>
        <end position="337"/>
    </location>
</feature>
<keyword evidence="6" id="KW-1185">Reference proteome</keyword>